<gene>
    <name evidence="1" type="ORF">NQ176_g10242</name>
</gene>
<organism evidence="1 2">
    <name type="scientific">Zarea fungicola</name>
    <dbReference type="NCBI Taxonomy" id="93591"/>
    <lineage>
        <taxon>Eukaryota</taxon>
        <taxon>Fungi</taxon>
        <taxon>Dikarya</taxon>
        <taxon>Ascomycota</taxon>
        <taxon>Pezizomycotina</taxon>
        <taxon>Sordariomycetes</taxon>
        <taxon>Hypocreomycetidae</taxon>
        <taxon>Hypocreales</taxon>
        <taxon>Cordycipitaceae</taxon>
        <taxon>Zarea</taxon>
    </lineage>
</organism>
<comment type="caution">
    <text evidence="1">The sequence shown here is derived from an EMBL/GenBank/DDBJ whole genome shotgun (WGS) entry which is preliminary data.</text>
</comment>
<sequence length="124" mass="13496">MGIAVRALPLQISTRATPTKKMVETFPGISTSMNGLTDGVPNCEPAAVCAYRCRSTLTFKLVFWFAAEADSTDLPDYGSREPWEQTLEMEWVGAGEAAGRMTDVADGQVIDKVLADMRQSGYNI</sequence>
<keyword evidence="2" id="KW-1185">Reference proteome</keyword>
<name>A0ACC1MHN3_9HYPO</name>
<evidence type="ECO:0000313" key="1">
    <source>
        <dbReference type="EMBL" id="KAJ2966238.1"/>
    </source>
</evidence>
<evidence type="ECO:0000313" key="2">
    <source>
        <dbReference type="Proteomes" id="UP001143910"/>
    </source>
</evidence>
<accession>A0ACC1MHN3</accession>
<proteinExistence type="predicted"/>
<protein>
    <submittedName>
        <fullName evidence="1">Uncharacterized protein</fullName>
    </submittedName>
</protein>
<reference evidence="1" key="1">
    <citation type="submission" date="2022-08" db="EMBL/GenBank/DDBJ databases">
        <title>Genome Sequence of Lecanicillium fungicola.</title>
        <authorList>
            <person name="Buettner E."/>
        </authorList>
    </citation>
    <scope>NUCLEOTIDE SEQUENCE</scope>
    <source>
        <strain evidence="1">Babe33</strain>
    </source>
</reference>
<dbReference type="Proteomes" id="UP001143910">
    <property type="component" value="Unassembled WGS sequence"/>
</dbReference>
<dbReference type="EMBL" id="JANJQO010002697">
    <property type="protein sequence ID" value="KAJ2966238.1"/>
    <property type="molecule type" value="Genomic_DNA"/>
</dbReference>